<dbReference type="EMBL" id="LZYO01000002">
    <property type="protein sequence ID" value="ODH45401.1"/>
    <property type="molecule type" value="Genomic_DNA"/>
</dbReference>
<name>A0A1D2JQJ9_PARBR</name>
<comment type="caution">
    <text evidence="2">The sequence shown here is derived from an EMBL/GenBank/DDBJ whole genome shotgun (WGS) entry which is preliminary data.</text>
</comment>
<evidence type="ECO:0000313" key="2">
    <source>
        <dbReference type="EMBL" id="ODH45401.1"/>
    </source>
</evidence>
<feature type="region of interest" description="Disordered" evidence="1">
    <location>
        <begin position="33"/>
        <end position="53"/>
    </location>
</feature>
<accession>A0A1D2JQJ9</accession>
<protein>
    <submittedName>
        <fullName evidence="2">Uncharacterized protein</fullName>
    </submittedName>
</protein>
<proteinExistence type="predicted"/>
<evidence type="ECO:0000313" key="3">
    <source>
        <dbReference type="Proteomes" id="UP000242814"/>
    </source>
</evidence>
<dbReference type="AlphaFoldDB" id="A0A1D2JQJ9"/>
<reference evidence="2 3" key="1">
    <citation type="submission" date="2016-06" db="EMBL/GenBank/DDBJ databases">
        <authorList>
            <person name="Kjaerup R.B."/>
            <person name="Dalgaard T.S."/>
            <person name="Juul-Madsen H.R."/>
        </authorList>
    </citation>
    <scope>NUCLEOTIDE SEQUENCE [LARGE SCALE GENOMIC DNA]</scope>
    <source>
        <strain evidence="2 3">Pb300</strain>
    </source>
</reference>
<feature type="compositionally biased region" description="Polar residues" evidence="1">
    <location>
        <begin position="35"/>
        <end position="44"/>
    </location>
</feature>
<dbReference type="VEuPathDB" id="FungiDB:PADG_04728"/>
<sequence>MPNSNLTLIRVRGKRHKTSISAVEDVARKARIANRNKSCSSRPSKNPVKHKHSDKIRLRDGSRAKMVAGKRVSHLEALPVELIEKIFLHSLEFNFARASPAFGALLSRMRVFRILTFLAFYNDPRPDDGRSVAYISNFLRPLEYVPLGPNAQKALQAEVINCPWFNLSLLKQCHRDVFHVTLQNFVFGDSTCSFGLVLDNPDFDLLTKHLDKNPEDWGAYFKGKDRHGESCHLKIEVHRVGVMSNVLWAPDFLPMVVWTVPDEFFAEKPWTEDKFCLLHSLLLYAPHDFLLSAPNYLRPNTTIDISRDKIQGCIHHAITLENVRLLSMLLSWDERAHRYSSVLSPSTQNTQSPESYGTPGERYGIPGEHFVTATRQSEHPGLFQVLLRANAESIPYDDLEITSWAMRQGDRAFGDWLLNYMIDVPARRRDNSPLFSGGWATRFARHSEDFPDDPDCYIWWDAFEKYVEGHVAGLESQSEAYYTTATLCLLTDAVGYISTCL</sequence>
<dbReference type="Proteomes" id="UP000242814">
    <property type="component" value="Unassembled WGS sequence"/>
</dbReference>
<dbReference type="VEuPathDB" id="FungiDB:PABG_04341"/>
<organism evidence="2 3">
    <name type="scientific">Paracoccidioides brasiliensis</name>
    <dbReference type="NCBI Taxonomy" id="121759"/>
    <lineage>
        <taxon>Eukaryota</taxon>
        <taxon>Fungi</taxon>
        <taxon>Dikarya</taxon>
        <taxon>Ascomycota</taxon>
        <taxon>Pezizomycotina</taxon>
        <taxon>Eurotiomycetes</taxon>
        <taxon>Eurotiomycetidae</taxon>
        <taxon>Onygenales</taxon>
        <taxon>Ajellomycetaceae</taxon>
        <taxon>Paracoccidioides</taxon>
    </lineage>
</organism>
<evidence type="ECO:0000256" key="1">
    <source>
        <dbReference type="SAM" id="MobiDB-lite"/>
    </source>
</evidence>
<gene>
    <name evidence="2" type="ORF">ACO22_00125</name>
</gene>